<organism evidence="1 2">
    <name type="scientific">Streptomyces chiangmaiensis</name>
    <dbReference type="NCBI Taxonomy" id="766497"/>
    <lineage>
        <taxon>Bacteria</taxon>
        <taxon>Bacillati</taxon>
        <taxon>Actinomycetota</taxon>
        <taxon>Actinomycetes</taxon>
        <taxon>Kitasatosporales</taxon>
        <taxon>Streptomycetaceae</taxon>
        <taxon>Streptomyces</taxon>
    </lineage>
</organism>
<evidence type="ECO:0000313" key="1">
    <source>
        <dbReference type="EMBL" id="MED7827795.1"/>
    </source>
</evidence>
<comment type="caution">
    <text evidence="1">The sequence shown here is derived from an EMBL/GenBank/DDBJ whole genome shotgun (WGS) entry which is preliminary data.</text>
</comment>
<proteinExistence type="predicted"/>
<sequence length="118" mass="13590">MRRWLREDALKPWQYRSWIYIRDPDFRAKAQRALDLYARTFDGVALGPDEYVLSSDEKTSVQARCRCHPTLAPGRARAMRVNHEYGRGGALAYLAAYDVHRAKVFGRCEPKTGIVPFS</sequence>
<name>A0ABU7FUM5_9ACTN</name>
<accession>A0ABU7FUM5</accession>
<gene>
    <name evidence="1" type="ORF">VXC91_39375</name>
</gene>
<keyword evidence="2" id="KW-1185">Reference proteome</keyword>
<dbReference type="EMBL" id="JAYWVC010000272">
    <property type="protein sequence ID" value="MED7827795.1"/>
    <property type="molecule type" value="Genomic_DNA"/>
</dbReference>
<protein>
    <recommendedName>
        <fullName evidence="3">Transposase</fullName>
    </recommendedName>
</protein>
<evidence type="ECO:0008006" key="3">
    <source>
        <dbReference type="Google" id="ProtNLM"/>
    </source>
</evidence>
<dbReference type="Proteomes" id="UP001333996">
    <property type="component" value="Unassembled WGS sequence"/>
</dbReference>
<reference evidence="1" key="1">
    <citation type="submission" date="2024-01" db="EMBL/GenBank/DDBJ databases">
        <title>First draft genome sequence data of TA4-1, the type strain of Gram-positive actinobacterium Streptomyces chiangmaiensis.</title>
        <authorList>
            <person name="Yasawong M."/>
            <person name="Nantapong N."/>
        </authorList>
    </citation>
    <scope>NUCLEOTIDE SEQUENCE</scope>
    <source>
        <strain evidence="1">TA4-1</strain>
    </source>
</reference>
<evidence type="ECO:0000313" key="2">
    <source>
        <dbReference type="Proteomes" id="UP001333996"/>
    </source>
</evidence>
<dbReference type="RefSeq" id="WP_329512166.1">
    <property type="nucleotide sequence ID" value="NZ_BAAAYZ010000163.1"/>
</dbReference>